<keyword evidence="2" id="KW-1185">Reference proteome</keyword>
<evidence type="ECO:0000313" key="2">
    <source>
        <dbReference type="Proteomes" id="UP000681594"/>
    </source>
</evidence>
<organism evidence="1 2">
    <name type="scientific">Pararoseomonas baculiformis</name>
    <dbReference type="NCBI Taxonomy" id="2820812"/>
    <lineage>
        <taxon>Bacteria</taxon>
        <taxon>Pseudomonadati</taxon>
        <taxon>Pseudomonadota</taxon>
        <taxon>Alphaproteobacteria</taxon>
        <taxon>Acetobacterales</taxon>
        <taxon>Acetobacteraceae</taxon>
        <taxon>Pararoseomonas</taxon>
    </lineage>
</organism>
<gene>
    <name evidence="1" type="ORF">J8J14_06105</name>
</gene>
<dbReference type="EMBL" id="JAGIZB010000004">
    <property type="protein sequence ID" value="MBP0444348.1"/>
    <property type="molecule type" value="Genomic_DNA"/>
</dbReference>
<protein>
    <submittedName>
        <fullName evidence="1">Uncharacterized protein</fullName>
    </submittedName>
</protein>
<evidence type="ECO:0000313" key="1">
    <source>
        <dbReference type="EMBL" id="MBP0444348.1"/>
    </source>
</evidence>
<reference evidence="1 2" key="1">
    <citation type="submission" date="2021-03" db="EMBL/GenBank/DDBJ databases">
        <authorList>
            <person name="So Y."/>
        </authorList>
    </citation>
    <scope>NUCLEOTIDE SEQUENCE [LARGE SCALE GENOMIC DNA]</scope>
    <source>
        <strain evidence="1 2">SSH11</strain>
    </source>
</reference>
<sequence>MPDLLHVQERDRLLGSLRRMLRQVNLDGQPMSGLAHSIGANTSLRTLDNAIAAELMAIPALRAADATMADAVFSFVAAMAEEAGPPPRGVIPPAAPRAEILRGDPRDLRVLTPWHEYTGDLTHGVLRQRLRGEGRDADVLHTGNMARLRLQGGLPGLLGRFSLRARTLDIEENITGQGVQAEGSGVLMWHESTLRLSPMPGITVQAGTVRYEYRVSGADPVLRLTVVLRAGQKAGLTGVRLTTALDALSERSVAPAHVSVGRSGSQSRRPPGPFPDEALLAQGAIDSLHLWQAGPEDEALALHIRPRAGEQVFSARLHARQGVPHWLVLRHAMPDVPRGGTATLREDRLLARGVAPGAPEAALRLLRNPEALAGRDPGQAGLGAPLAAMASVLLNAPGFNPPLSRDRAARLREALDRQLAALPDEEGAALPVAELASLALGLDAVWRGGGLPREGRRLRQVLGQLVAAASPEGAVGQSLAEHGAAILAIARAATLLPEPWLLEALHRAVMALNPDGPALAGVAPVRPVPTRALAALLRGVRAVELVARTGRVDLDAGMLARAAEVRDACLQALSGRLRAQEDRLEVLPGEAGEPDAPSTAALLLAVLSPDEVALTAGGVAA</sequence>
<dbReference type="Proteomes" id="UP000681594">
    <property type="component" value="Unassembled WGS sequence"/>
</dbReference>
<name>A0ABS4ABG1_9PROT</name>
<comment type="caution">
    <text evidence="1">The sequence shown here is derived from an EMBL/GenBank/DDBJ whole genome shotgun (WGS) entry which is preliminary data.</text>
</comment>
<proteinExistence type="predicted"/>
<accession>A0ABS4ABG1</accession>
<dbReference type="RefSeq" id="WP_209378564.1">
    <property type="nucleotide sequence ID" value="NZ_JAGIZB010000004.1"/>
</dbReference>